<dbReference type="InterPro" id="IPR013783">
    <property type="entry name" value="Ig-like_fold"/>
</dbReference>
<sequence>MLKKSRKTFMALAAAAMLLVSVSPASALNSNGGGGGTGTGNKPLSLNGYKFTNSSRNTLYLYFDRAIDSAQLDVSQFKVKEHSSATTVNVSSKTLTTGNGYSGTSDSQLDNGSTVALTLASNLSYDTQYDITLSPTIAASNGITLGNYNGHQDTTFVMKTPNSGGSYTGTPTVTFLTTTKWEANPVVVIDRPITNVSTVLSNLSTNFKKSGTTVTQDSVIDSTAVSGAETYTPHANDEHNTLFFPLTGKGSTNTAYNLTQSSNSYTITMPNFTDVSSNSYSSAGSASFTTVSSDIAGWIGSAPTVSTGAASGELDITWSAGSITPVATQFDVYISTAEFGLASTNWASADTSGTVTGSSPYSYTATGLTPGQLYYVRIVPKNAAGVAGFTIAGSGTAGE</sequence>
<organism evidence="3 4">
    <name type="scientific">Paenibacillus forsythiae</name>
    <dbReference type="NCBI Taxonomy" id="365616"/>
    <lineage>
        <taxon>Bacteria</taxon>
        <taxon>Bacillati</taxon>
        <taxon>Bacillota</taxon>
        <taxon>Bacilli</taxon>
        <taxon>Bacillales</taxon>
        <taxon>Paenibacillaceae</taxon>
        <taxon>Paenibacillus</taxon>
    </lineage>
</organism>
<proteinExistence type="predicted"/>
<feature type="signal peptide" evidence="1">
    <location>
        <begin position="1"/>
        <end position="27"/>
    </location>
</feature>
<name>A0ABU3HE16_9BACL</name>
<keyword evidence="1" id="KW-0732">Signal</keyword>
<protein>
    <recommendedName>
        <fullName evidence="2">Fibronectin type-III domain-containing protein</fullName>
    </recommendedName>
</protein>
<comment type="caution">
    <text evidence="3">The sequence shown here is derived from an EMBL/GenBank/DDBJ whole genome shotgun (WGS) entry which is preliminary data.</text>
</comment>
<accession>A0ABU3HE16</accession>
<dbReference type="InterPro" id="IPR036116">
    <property type="entry name" value="FN3_sf"/>
</dbReference>
<dbReference type="EMBL" id="JAUSUY010000033">
    <property type="protein sequence ID" value="MDT3429054.1"/>
    <property type="molecule type" value="Genomic_DNA"/>
</dbReference>
<gene>
    <name evidence="3" type="ORF">J2Z22_004653</name>
</gene>
<dbReference type="PROSITE" id="PS50853">
    <property type="entry name" value="FN3"/>
    <property type="match status" value="1"/>
</dbReference>
<dbReference type="InterPro" id="IPR003961">
    <property type="entry name" value="FN3_dom"/>
</dbReference>
<dbReference type="RefSeq" id="WP_025699833.1">
    <property type="nucleotide sequence ID" value="NZ_JAUSUY010000033.1"/>
</dbReference>
<reference evidence="3 4" key="1">
    <citation type="submission" date="2023-07" db="EMBL/GenBank/DDBJ databases">
        <title>Genomic Encyclopedia of Type Strains, Phase IV (KMG-IV): sequencing the most valuable type-strain genomes for metagenomic binning, comparative biology and taxonomic classification.</title>
        <authorList>
            <person name="Goeker M."/>
        </authorList>
    </citation>
    <scope>NUCLEOTIDE SEQUENCE [LARGE SCALE GENOMIC DNA]</scope>
    <source>
        <strain evidence="3 4">T98</strain>
    </source>
</reference>
<feature type="chain" id="PRO_5046157799" description="Fibronectin type-III domain-containing protein" evidence="1">
    <location>
        <begin position="28"/>
        <end position="399"/>
    </location>
</feature>
<feature type="domain" description="Fibronectin type-III" evidence="2">
    <location>
        <begin position="299"/>
        <end position="399"/>
    </location>
</feature>
<evidence type="ECO:0000256" key="1">
    <source>
        <dbReference type="SAM" id="SignalP"/>
    </source>
</evidence>
<evidence type="ECO:0000313" key="4">
    <source>
        <dbReference type="Proteomes" id="UP001248709"/>
    </source>
</evidence>
<evidence type="ECO:0000313" key="3">
    <source>
        <dbReference type="EMBL" id="MDT3429054.1"/>
    </source>
</evidence>
<dbReference type="Proteomes" id="UP001248709">
    <property type="component" value="Unassembled WGS sequence"/>
</dbReference>
<evidence type="ECO:0000259" key="2">
    <source>
        <dbReference type="PROSITE" id="PS50853"/>
    </source>
</evidence>
<dbReference type="SUPFAM" id="SSF49265">
    <property type="entry name" value="Fibronectin type III"/>
    <property type="match status" value="1"/>
</dbReference>
<keyword evidence="4" id="KW-1185">Reference proteome</keyword>
<dbReference type="Gene3D" id="2.60.40.10">
    <property type="entry name" value="Immunoglobulins"/>
    <property type="match status" value="1"/>
</dbReference>